<accession>A0A370TWR6</accession>
<reference evidence="1 2" key="1">
    <citation type="journal article" date="2018" name="IMA Fungus">
        <title>IMA Genome-F 9: Draft genome sequence of Annulohypoxylon stygium, Aspergillus mulundensis, Berkeleyomyces basicola (syn. Thielaviopsis basicola), Ceratocystis smalleyi, two Cercospora beticola strains, Coleophoma cylindrospora, Fusarium fracticaudum, Phialophora cf. hyalina, and Morchella septimelata.</title>
        <authorList>
            <person name="Wingfield B.D."/>
            <person name="Bills G.F."/>
            <person name="Dong Y."/>
            <person name="Huang W."/>
            <person name="Nel W.J."/>
            <person name="Swalarsk-Parry B.S."/>
            <person name="Vaghefi N."/>
            <person name="Wilken P.M."/>
            <person name="An Z."/>
            <person name="de Beer Z.W."/>
            <person name="De Vos L."/>
            <person name="Chen L."/>
            <person name="Duong T.A."/>
            <person name="Gao Y."/>
            <person name="Hammerbacher A."/>
            <person name="Kikkert J.R."/>
            <person name="Li Y."/>
            <person name="Li H."/>
            <person name="Li K."/>
            <person name="Li Q."/>
            <person name="Liu X."/>
            <person name="Ma X."/>
            <person name="Naidoo K."/>
            <person name="Pethybridge S.J."/>
            <person name="Sun J."/>
            <person name="Steenkamp E.T."/>
            <person name="van der Nest M.A."/>
            <person name="van Wyk S."/>
            <person name="Wingfield M.J."/>
            <person name="Xiong C."/>
            <person name="Yue Q."/>
            <person name="Zhang X."/>
        </authorList>
    </citation>
    <scope>NUCLEOTIDE SEQUENCE [LARGE SCALE GENOMIC DNA]</scope>
    <source>
        <strain evidence="1 2">BP 5553</strain>
    </source>
</reference>
<dbReference type="EMBL" id="NPIC01000002">
    <property type="protein sequence ID" value="RDL39974.1"/>
    <property type="molecule type" value="Genomic_DNA"/>
</dbReference>
<dbReference type="Proteomes" id="UP000254866">
    <property type="component" value="Unassembled WGS sequence"/>
</dbReference>
<comment type="caution">
    <text evidence="1">The sequence shown here is derived from an EMBL/GenBank/DDBJ whole genome shotgun (WGS) entry which is preliminary data.</text>
</comment>
<dbReference type="GeneID" id="43597163"/>
<evidence type="ECO:0000313" key="1">
    <source>
        <dbReference type="EMBL" id="RDL39974.1"/>
    </source>
</evidence>
<sequence>MALFDLVGLAGAFGSLEKRLVHLVHSPHGHDRWNQGYDLVGVVETLTWAERGMPLSEHNRTPLFPSSDRERTAPDLIFLDARRVRWTEENWSVRLRIAWK</sequence>
<dbReference type="AlphaFoldDB" id="A0A370TWR6"/>
<organism evidence="1 2">
    <name type="scientific">Venustampulla echinocandica</name>
    <dbReference type="NCBI Taxonomy" id="2656787"/>
    <lineage>
        <taxon>Eukaryota</taxon>
        <taxon>Fungi</taxon>
        <taxon>Dikarya</taxon>
        <taxon>Ascomycota</taxon>
        <taxon>Pezizomycotina</taxon>
        <taxon>Leotiomycetes</taxon>
        <taxon>Helotiales</taxon>
        <taxon>Pleuroascaceae</taxon>
        <taxon>Venustampulla</taxon>
    </lineage>
</organism>
<protein>
    <submittedName>
        <fullName evidence="1">Uncharacterized protein</fullName>
    </submittedName>
</protein>
<keyword evidence="2" id="KW-1185">Reference proteome</keyword>
<dbReference type="RefSeq" id="XP_031872630.1">
    <property type="nucleotide sequence ID" value="XM_032012937.1"/>
</dbReference>
<evidence type="ECO:0000313" key="2">
    <source>
        <dbReference type="Proteomes" id="UP000254866"/>
    </source>
</evidence>
<name>A0A370TWR6_9HELO</name>
<proteinExistence type="predicted"/>
<gene>
    <name evidence="1" type="ORF">BP5553_04314</name>
</gene>